<accession>A0ABP8H2P1</accession>
<evidence type="ECO:0000313" key="2">
    <source>
        <dbReference type="Proteomes" id="UP001500975"/>
    </source>
</evidence>
<dbReference type="RefSeq" id="WP_345536128.1">
    <property type="nucleotide sequence ID" value="NZ_BAABGJ010000008.1"/>
</dbReference>
<organism evidence="1 2">
    <name type="scientific">Variovorax defluvii</name>
    <dbReference type="NCBI Taxonomy" id="913761"/>
    <lineage>
        <taxon>Bacteria</taxon>
        <taxon>Pseudomonadati</taxon>
        <taxon>Pseudomonadota</taxon>
        <taxon>Betaproteobacteria</taxon>
        <taxon>Burkholderiales</taxon>
        <taxon>Comamonadaceae</taxon>
        <taxon>Variovorax</taxon>
    </lineage>
</organism>
<name>A0ABP8H2P1_9BURK</name>
<keyword evidence="2" id="KW-1185">Reference proteome</keyword>
<gene>
    <name evidence="1" type="ORF">GCM10023165_08680</name>
</gene>
<sequence>MLPKIGGSAVPPHFFKIDTSGAGVPAATLDKRYWTAVAQKVKAEFRQIYFLKLAQVRDLIKESIPPDLLPVKEPGLHQIDAILSAARGCDDVDMPDVARRLADFTSVIVKELNSKNRDEIISHYGGPLGNRIYQVLTQDYMIPMLSSFWAQFNSTANHCDHGERLLAMEGCLSAYFQLAGEARGQIAMLTGSDLCHDFGEFTDCHAVMMDPVPRWPKWQNHLIEKMTGVFTPRYLDFKKKNPNASPHDFISADGIVCKKVNARLALFYYYGQRVGRFYEKDDCEERVCYRFKWSMEGPPQAPLVISDLTCHHPSQYHHSPASVLPKDFSAALLLKDNHDELEDTLASIFFECSQMTLFRRGQASIDEMTVKALANCLGYAFEFSYPAHFPSPDQVALVKFDDRPGFIDEARAYFTLRPLEG</sequence>
<reference evidence="2" key="1">
    <citation type="journal article" date="2019" name="Int. J. Syst. Evol. Microbiol.">
        <title>The Global Catalogue of Microorganisms (GCM) 10K type strain sequencing project: providing services to taxonomists for standard genome sequencing and annotation.</title>
        <authorList>
            <consortium name="The Broad Institute Genomics Platform"/>
            <consortium name="The Broad Institute Genome Sequencing Center for Infectious Disease"/>
            <person name="Wu L."/>
            <person name="Ma J."/>
        </authorList>
    </citation>
    <scope>NUCLEOTIDE SEQUENCE [LARGE SCALE GENOMIC DNA]</scope>
    <source>
        <strain evidence="2">JCM 17804</strain>
    </source>
</reference>
<dbReference type="Proteomes" id="UP001500975">
    <property type="component" value="Unassembled WGS sequence"/>
</dbReference>
<protein>
    <submittedName>
        <fullName evidence="1">Uncharacterized protein</fullName>
    </submittedName>
</protein>
<comment type="caution">
    <text evidence="1">The sequence shown here is derived from an EMBL/GenBank/DDBJ whole genome shotgun (WGS) entry which is preliminary data.</text>
</comment>
<proteinExistence type="predicted"/>
<evidence type="ECO:0000313" key="1">
    <source>
        <dbReference type="EMBL" id="GAA4333504.1"/>
    </source>
</evidence>
<dbReference type="EMBL" id="BAABGJ010000008">
    <property type="protein sequence ID" value="GAA4333504.1"/>
    <property type="molecule type" value="Genomic_DNA"/>
</dbReference>
<dbReference type="Gene3D" id="1.10.3290.20">
    <property type="match status" value="1"/>
</dbReference>